<proteinExistence type="predicted"/>
<keyword evidence="2" id="KW-1185">Reference proteome</keyword>
<comment type="caution">
    <text evidence="1">The sequence shown here is derived from an EMBL/GenBank/DDBJ whole genome shotgun (WGS) entry which is preliminary data.</text>
</comment>
<evidence type="ECO:0000313" key="2">
    <source>
        <dbReference type="Proteomes" id="UP001434883"/>
    </source>
</evidence>
<dbReference type="Pfam" id="PF13096">
    <property type="entry name" value="CENP-P"/>
    <property type="match status" value="1"/>
</dbReference>
<dbReference type="InterPro" id="IPR027801">
    <property type="entry name" value="CENP-P"/>
</dbReference>
<name>A0ABV0QAE7_9TELE</name>
<gene>
    <name evidence="1" type="ORF">XENOCAPTIV_016918</name>
</gene>
<dbReference type="PANTHER" id="PTHR28577:SF1">
    <property type="entry name" value="CENTROMERE PROTEIN P"/>
    <property type="match status" value="1"/>
</dbReference>
<dbReference type="EMBL" id="JAHRIN010003516">
    <property type="protein sequence ID" value="MEQ2192765.1"/>
    <property type="molecule type" value="Genomic_DNA"/>
</dbReference>
<dbReference type="PANTHER" id="PTHR28577">
    <property type="entry name" value="CENTROMERE PROTEIN P"/>
    <property type="match status" value="1"/>
</dbReference>
<accession>A0ABV0QAE7</accession>
<evidence type="ECO:0000313" key="1">
    <source>
        <dbReference type="EMBL" id="MEQ2192765.1"/>
    </source>
</evidence>
<sequence>ENFPSIVSLPEGCGSEVMTLNHPELPGCAFFIHWSMEVSTGGAVTPNIRLLSKIPERGETSVCG</sequence>
<reference evidence="1 2" key="1">
    <citation type="submission" date="2021-06" db="EMBL/GenBank/DDBJ databases">
        <authorList>
            <person name="Palmer J.M."/>
        </authorList>
    </citation>
    <scope>NUCLEOTIDE SEQUENCE [LARGE SCALE GENOMIC DNA]</scope>
    <source>
        <strain evidence="1 2">XC_2019</strain>
        <tissue evidence="1">Muscle</tissue>
    </source>
</reference>
<protein>
    <submittedName>
        <fullName evidence="1">Uncharacterized protein</fullName>
    </submittedName>
</protein>
<feature type="non-terminal residue" evidence="1">
    <location>
        <position position="1"/>
    </location>
</feature>
<dbReference type="Proteomes" id="UP001434883">
    <property type="component" value="Unassembled WGS sequence"/>
</dbReference>
<organism evidence="1 2">
    <name type="scientific">Xenoophorus captivus</name>
    <dbReference type="NCBI Taxonomy" id="1517983"/>
    <lineage>
        <taxon>Eukaryota</taxon>
        <taxon>Metazoa</taxon>
        <taxon>Chordata</taxon>
        <taxon>Craniata</taxon>
        <taxon>Vertebrata</taxon>
        <taxon>Euteleostomi</taxon>
        <taxon>Actinopterygii</taxon>
        <taxon>Neopterygii</taxon>
        <taxon>Teleostei</taxon>
        <taxon>Neoteleostei</taxon>
        <taxon>Acanthomorphata</taxon>
        <taxon>Ovalentaria</taxon>
        <taxon>Atherinomorphae</taxon>
        <taxon>Cyprinodontiformes</taxon>
        <taxon>Goodeidae</taxon>
        <taxon>Xenoophorus</taxon>
    </lineage>
</organism>